<evidence type="ECO:0000313" key="3">
    <source>
        <dbReference type="Proteomes" id="UP001208017"/>
    </source>
</evidence>
<sequence length="61" mass="6631">MSDNRNTAIPPGGIQLGTFYHPDFDQATRSDEAGTNTTSNPMTSKEILEETLEAQGKDPHP</sequence>
<evidence type="ECO:0000256" key="1">
    <source>
        <dbReference type="SAM" id="MobiDB-lite"/>
    </source>
</evidence>
<accession>A0ABT3WVG3</accession>
<feature type="compositionally biased region" description="Polar residues" evidence="1">
    <location>
        <begin position="33"/>
        <end position="43"/>
    </location>
</feature>
<dbReference type="RefSeq" id="WP_267149907.1">
    <property type="nucleotide sequence ID" value="NZ_JAPMLT010000001.1"/>
</dbReference>
<protein>
    <submittedName>
        <fullName evidence="2">Uncharacterized protein</fullName>
    </submittedName>
</protein>
<dbReference type="Proteomes" id="UP001208017">
    <property type="component" value="Unassembled WGS sequence"/>
</dbReference>
<gene>
    <name evidence="2" type="ORF">OS242_01615</name>
</gene>
<feature type="compositionally biased region" description="Basic and acidic residues" evidence="1">
    <location>
        <begin position="22"/>
        <end position="32"/>
    </location>
</feature>
<dbReference type="EMBL" id="JAPMLT010000001">
    <property type="protein sequence ID" value="MCX7568667.1"/>
    <property type="molecule type" value="Genomic_DNA"/>
</dbReference>
<proteinExistence type="predicted"/>
<comment type="caution">
    <text evidence="2">The sequence shown here is derived from an EMBL/GenBank/DDBJ whole genome shotgun (WGS) entry which is preliminary data.</text>
</comment>
<feature type="region of interest" description="Disordered" evidence="1">
    <location>
        <begin position="1"/>
        <end position="61"/>
    </location>
</feature>
<keyword evidence="3" id="KW-1185">Reference proteome</keyword>
<reference evidence="2 3" key="1">
    <citation type="submission" date="2022-11" db="EMBL/GenBank/DDBJ databases">
        <title>Study of microbial diversity in lake waters.</title>
        <authorList>
            <person name="Zhang J."/>
        </authorList>
    </citation>
    <scope>NUCLEOTIDE SEQUENCE [LARGE SCALE GENOMIC DNA]</scope>
    <source>
        <strain evidence="2 3">DT12</strain>
    </source>
</reference>
<evidence type="ECO:0000313" key="2">
    <source>
        <dbReference type="EMBL" id="MCX7568667.1"/>
    </source>
</evidence>
<name>A0ABT3WVG3_9BACL</name>
<organism evidence="2 3">
    <name type="scientific">Tumebacillus lacus</name>
    <dbReference type="NCBI Taxonomy" id="2995335"/>
    <lineage>
        <taxon>Bacteria</taxon>
        <taxon>Bacillati</taxon>
        <taxon>Bacillota</taxon>
        <taxon>Bacilli</taxon>
        <taxon>Bacillales</taxon>
        <taxon>Alicyclobacillaceae</taxon>
        <taxon>Tumebacillus</taxon>
    </lineage>
</organism>